<evidence type="ECO:0000256" key="7">
    <source>
        <dbReference type="SAM" id="MobiDB-lite"/>
    </source>
</evidence>
<evidence type="ECO:0000256" key="3">
    <source>
        <dbReference type="ARBA" id="ARBA00022737"/>
    </source>
</evidence>
<dbReference type="InterPro" id="IPR001878">
    <property type="entry name" value="Znf_CCHC"/>
</dbReference>
<dbReference type="InterPro" id="IPR005162">
    <property type="entry name" value="Retrotrans_gag_dom"/>
</dbReference>
<keyword evidence="3" id="KW-0677">Repeat</keyword>
<comment type="subcellular location">
    <subcellularLocation>
        <location evidence="1">Nucleus</location>
    </subcellularLocation>
</comment>
<evidence type="ECO:0000313" key="10">
    <source>
        <dbReference type="Proteomes" id="UP000326396"/>
    </source>
</evidence>
<feature type="compositionally biased region" description="Basic and acidic residues" evidence="7">
    <location>
        <begin position="220"/>
        <end position="232"/>
    </location>
</feature>
<feature type="compositionally biased region" description="Low complexity" evidence="7">
    <location>
        <begin position="580"/>
        <end position="597"/>
    </location>
</feature>
<name>A0A5N6LEK6_9ASTR</name>
<dbReference type="Proteomes" id="UP000326396">
    <property type="component" value="Unassembled WGS sequence"/>
</dbReference>
<dbReference type="PANTHER" id="PTHR10552">
    <property type="entry name" value="U2 SMALL NUCLEAR RIBONUCLEOPROTEIN A"/>
    <property type="match status" value="1"/>
</dbReference>
<dbReference type="InterPro" id="IPR001611">
    <property type="entry name" value="Leu-rich_rpt"/>
</dbReference>
<keyword evidence="6" id="KW-0479">Metal-binding</keyword>
<dbReference type="Gene3D" id="4.10.60.10">
    <property type="entry name" value="Zinc finger, CCHC-type"/>
    <property type="match status" value="1"/>
</dbReference>
<dbReference type="FunFam" id="3.80.10.10:FF:000026">
    <property type="entry name" value="U2 small nuclear ribonucleoprotein A"/>
    <property type="match status" value="1"/>
</dbReference>
<keyword evidence="6" id="KW-0863">Zinc-finger</keyword>
<dbReference type="GO" id="GO:0030620">
    <property type="term" value="F:U2 snRNA binding"/>
    <property type="evidence" value="ECO:0007669"/>
    <property type="project" value="InterPro"/>
</dbReference>
<keyword evidence="10" id="KW-1185">Reference proteome</keyword>
<feature type="region of interest" description="Disordered" evidence="7">
    <location>
        <begin position="571"/>
        <end position="619"/>
    </location>
</feature>
<feature type="region of interest" description="Disordered" evidence="7">
    <location>
        <begin position="514"/>
        <end position="543"/>
    </location>
</feature>
<dbReference type="PROSITE" id="PS50158">
    <property type="entry name" value="ZF_CCHC"/>
    <property type="match status" value="2"/>
</dbReference>
<dbReference type="InterPro" id="IPR044640">
    <property type="entry name" value="RU2A"/>
</dbReference>
<evidence type="ECO:0000256" key="2">
    <source>
        <dbReference type="ARBA" id="ARBA00022614"/>
    </source>
</evidence>
<dbReference type="Pfam" id="PF14580">
    <property type="entry name" value="LRR_9"/>
    <property type="match status" value="1"/>
</dbReference>
<evidence type="ECO:0000256" key="4">
    <source>
        <dbReference type="ARBA" id="ARBA00023242"/>
    </source>
</evidence>
<dbReference type="PANTHER" id="PTHR10552:SF6">
    <property type="entry name" value="U2 SMALL NUCLEAR RIBONUCLEOPROTEIN A"/>
    <property type="match status" value="1"/>
</dbReference>
<dbReference type="EMBL" id="SZYD01001272">
    <property type="protein sequence ID" value="KAD0910324.1"/>
    <property type="molecule type" value="Genomic_DNA"/>
</dbReference>
<dbReference type="GO" id="GO:0000398">
    <property type="term" value="P:mRNA splicing, via spliceosome"/>
    <property type="evidence" value="ECO:0007669"/>
    <property type="project" value="InterPro"/>
</dbReference>
<dbReference type="AlphaFoldDB" id="A0A5N6LEK6"/>
<organism evidence="9 10">
    <name type="scientific">Mikania micrantha</name>
    <name type="common">bitter vine</name>
    <dbReference type="NCBI Taxonomy" id="192012"/>
    <lineage>
        <taxon>Eukaryota</taxon>
        <taxon>Viridiplantae</taxon>
        <taxon>Streptophyta</taxon>
        <taxon>Embryophyta</taxon>
        <taxon>Tracheophyta</taxon>
        <taxon>Spermatophyta</taxon>
        <taxon>Magnoliopsida</taxon>
        <taxon>eudicotyledons</taxon>
        <taxon>Gunneridae</taxon>
        <taxon>Pentapetalae</taxon>
        <taxon>asterids</taxon>
        <taxon>campanulids</taxon>
        <taxon>Asterales</taxon>
        <taxon>Asteraceae</taxon>
        <taxon>Asteroideae</taxon>
        <taxon>Heliantheae alliance</taxon>
        <taxon>Eupatorieae</taxon>
        <taxon>Mikania</taxon>
    </lineage>
</organism>
<evidence type="ECO:0000256" key="1">
    <source>
        <dbReference type="ARBA" id="ARBA00004123"/>
    </source>
</evidence>
<dbReference type="Gene3D" id="3.80.10.10">
    <property type="entry name" value="Ribonuclease Inhibitor"/>
    <property type="match status" value="1"/>
</dbReference>
<protein>
    <recommendedName>
        <fullName evidence="8">CCHC-type domain-containing protein</fullName>
    </recommendedName>
</protein>
<dbReference type="GO" id="GO:0005634">
    <property type="term" value="C:nucleus"/>
    <property type="evidence" value="ECO:0007669"/>
    <property type="project" value="UniProtKB-SubCell"/>
</dbReference>
<dbReference type="SUPFAM" id="SSF57756">
    <property type="entry name" value="Retrovirus zinc finger-like domains"/>
    <property type="match status" value="1"/>
</dbReference>
<keyword evidence="6" id="KW-0862">Zinc</keyword>
<dbReference type="GO" id="GO:0008270">
    <property type="term" value="F:zinc ion binding"/>
    <property type="evidence" value="ECO:0007669"/>
    <property type="project" value="UniProtKB-KW"/>
</dbReference>
<evidence type="ECO:0000256" key="6">
    <source>
        <dbReference type="PROSITE-ProRule" id="PRU00047"/>
    </source>
</evidence>
<dbReference type="Pfam" id="PF03732">
    <property type="entry name" value="Retrotrans_gag"/>
    <property type="match status" value="1"/>
</dbReference>
<feature type="region of interest" description="Disordered" evidence="7">
    <location>
        <begin position="220"/>
        <end position="247"/>
    </location>
</feature>
<dbReference type="SUPFAM" id="SSF52058">
    <property type="entry name" value="L domain-like"/>
    <property type="match status" value="1"/>
</dbReference>
<dbReference type="SMART" id="SM00343">
    <property type="entry name" value="ZnF_C2HC"/>
    <property type="match status" value="2"/>
</dbReference>
<evidence type="ECO:0000259" key="8">
    <source>
        <dbReference type="PROSITE" id="PS50158"/>
    </source>
</evidence>
<proteinExistence type="inferred from homology"/>
<dbReference type="PROSITE" id="PS51450">
    <property type="entry name" value="LRR"/>
    <property type="match status" value="1"/>
</dbReference>
<sequence length="619" mass="70469">MAGNDNVHGGGGHETNLTELQTMVREEVARALEASIPHHMEGLQASMREFIQREFATFRTGRDGERTPKKTWRARLRRAIVTEDEVIFAGNQLRERAKDWWELLPKERGRDGVKSLTWAEFKELFFKRFCPQAAIDRITEEFLHMRHKEESIDTITAIFYDKARFCPDLLQTERMWINRYHGMLNAKYREFLTPSKCETLAELIDCARERELELKLQEDRGEKRKVEKETGSSKKGKFSNSPTKFQPSRGVKHCAKCGKDHVGDCSVRSLSCYKCGKQGHLANQCSSPLNLCYNCYKPGHVRSECPELKRAGFGGTENRSFKGQGTIGGHFKQRRTRRRVIKMVRLTADLIWKSPHFFNALRERELDLRGNKIPEIENLGATEDQFDTIDLSDNEIVKLENFPNLNRLGTLLLNNNRITRINPNIGEFLPKLHSLVLTNNRLVNLVEIDPLASLPKLQYLSLLDNNITKKPNYRLYVIHKLKPLRLLDFKKVKQKERTEAGKLFASKEAEEEAKKESVKTFVPGEVPTNEPKEEEPSKPVGPTPEQILAIKAAIVNSQTLEEVARLEKALKSGQVPADLNIGNTNLSNATNNENSKNQAAQKNDGPADMEQGSGQNQAG</sequence>
<feature type="domain" description="CCHC-type" evidence="8">
    <location>
        <begin position="292"/>
        <end position="307"/>
    </location>
</feature>
<accession>A0A5N6LEK6</accession>
<comment type="caution">
    <text evidence="9">The sequence shown here is derived from an EMBL/GenBank/DDBJ whole genome shotgun (WGS) entry which is preliminary data.</text>
</comment>
<dbReference type="InterPro" id="IPR036875">
    <property type="entry name" value="Znf_CCHC_sf"/>
</dbReference>
<feature type="domain" description="CCHC-type" evidence="8">
    <location>
        <begin position="272"/>
        <end position="285"/>
    </location>
</feature>
<dbReference type="Pfam" id="PF00098">
    <property type="entry name" value="zf-CCHC"/>
    <property type="match status" value="2"/>
</dbReference>
<dbReference type="InterPro" id="IPR032675">
    <property type="entry name" value="LRR_dom_sf"/>
</dbReference>
<comment type="similarity">
    <text evidence="5">Belongs to the U2 small nuclear ribonucleoprotein A family.</text>
</comment>
<keyword evidence="4" id="KW-0539">Nucleus</keyword>
<evidence type="ECO:0000313" key="9">
    <source>
        <dbReference type="EMBL" id="KAD0910324.1"/>
    </source>
</evidence>
<keyword evidence="2" id="KW-0433">Leucine-rich repeat</keyword>
<dbReference type="OrthoDB" id="433501at2759"/>
<reference evidence="9 10" key="1">
    <citation type="submission" date="2019-05" db="EMBL/GenBank/DDBJ databases">
        <title>Mikania micrantha, genome provides insights into the molecular mechanism of rapid growth.</title>
        <authorList>
            <person name="Liu B."/>
        </authorList>
    </citation>
    <scope>NUCLEOTIDE SEQUENCE [LARGE SCALE GENOMIC DNA]</scope>
    <source>
        <strain evidence="9">NLD-2019</strain>
        <tissue evidence="9">Leaf</tissue>
    </source>
</reference>
<evidence type="ECO:0000256" key="5">
    <source>
        <dbReference type="ARBA" id="ARBA00024196"/>
    </source>
</evidence>
<gene>
    <name evidence="9" type="ORF">E3N88_43558</name>
</gene>